<evidence type="ECO:0000313" key="2">
    <source>
        <dbReference type="EMBL" id="EJF54519.1"/>
    </source>
</evidence>
<dbReference type="HOGENOM" id="CLU_1804851_0_0_10"/>
<name>J0P3U6_9BACT</name>
<feature type="transmembrane region" description="Helical" evidence="1">
    <location>
        <begin position="46"/>
        <end position="66"/>
    </location>
</feature>
<accession>J0P3U6</accession>
<keyword evidence="1" id="KW-1133">Transmembrane helix</keyword>
<sequence>MNWKMLFIDNQFGKGKIPSPIAQVLGIFGVALLMMLAGGFSDSANWSWMVAGAMLMLYALINNLLSIFAAQRMRYYQFSIYGTMFLFVALGGLAQLISGQSIFEGAANNRSIFIVLLLAYFSLMGLAFMLRSLADFMKAKDEEIHKN</sequence>
<evidence type="ECO:0000313" key="3">
    <source>
        <dbReference type="Proteomes" id="UP000005113"/>
    </source>
</evidence>
<feature type="transmembrane region" description="Helical" evidence="1">
    <location>
        <begin position="110"/>
        <end position="130"/>
    </location>
</feature>
<proteinExistence type="predicted"/>
<dbReference type="EMBL" id="JH719942">
    <property type="protein sequence ID" value="EJF54519.1"/>
    <property type="molecule type" value="Genomic_DNA"/>
</dbReference>
<gene>
    <name evidence="2" type="ORF">SapgrDRAFT_2865</name>
</gene>
<keyword evidence="1" id="KW-0812">Transmembrane</keyword>
<protein>
    <submittedName>
        <fullName evidence="2">Uncharacterized protein</fullName>
    </submittedName>
</protein>
<organism evidence="2 3">
    <name type="scientific">Saprospira grandis DSM 2844</name>
    <dbReference type="NCBI Taxonomy" id="694433"/>
    <lineage>
        <taxon>Bacteria</taxon>
        <taxon>Pseudomonadati</taxon>
        <taxon>Bacteroidota</taxon>
        <taxon>Saprospiria</taxon>
        <taxon>Saprospirales</taxon>
        <taxon>Saprospiraceae</taxon>
        <taxon>Saprospira</taxon>
    </lineage>
</organism>
<feature type="transmembrane region" description="Helical" evidence="1">
    <location>
        <begin position="21"/>
        <end position="40"/>
    </location>
</feature>
<dbReference type="RefSeq" id="WP_002660253.1">
    <property type="nucleotide sequence ID" value="NZ_JH719942.1"/>
</dbReference>
<dbReference type="Proteomes" id="UP000005113">
    <property type="component" value="Unassembled WGS sequence"/>
</dbReference>
<feature type="transmembrane region" description="Helical" evidence="1">
    <location>
        <begin position="78"/>
        <end position="98"/>
    </location>
</feature>
<dbReference type="AlphaFoldDB" id="J0P3U6"/>
<evidence type="ECO:0000256" key="1">
    <source>
        <dbReference type="SAM" id="Phobius"/>
    </source>
</evidence>
<reference evidence="3" key="1">
    <citation type="journal article" date="2012" name="Stand. Genomic Sci.">
        <title>Permanent draft genome sequence of the gliding predator Saprospira grandis strain Sa g1 (= HR1).</title>
        <authorList>
            <person name="Mavromatis K."/>
            <person name="Chertkov O."/>
            <person name="Lapidus A."/>
            <person name="Nolan M."/>
            <person name="Lucas S."/>
            <person name="Tice H."/>
            <person name="Del Rio T.G."/>
            <person name="Cheng J.F."/>
            <person name="Han C."/>
            <person name="Tapia R."/>
            <person name="Bruce D."/>
            <person name="Goodwin L.A."/>
            <person name="Pitluck S."/>
            <person name="Huntemann M."/>
            <person name="Liolios K."/>
            <person name="Pagani I."/>
            <person name="Ivanova N."/>
            <person name="Mikhailova N."/>
            <person name="Pati A."/>
            <person name="Chen A."/>
            <person name="Palaniappan K."/>
            <person name="Land M."/>
            <person name="Brambilla E.M."/>
            <person name="Rohde M."/>
            <person name="Spring S."/>
            <person name="Goker M."/>
            <person name="Detter J.C."/>
            <person name="Bristow J."/>
            <person name="Eisen J.A."/>
            <person name="Markowitz V."/>
            <person name="Hugenholtz P."/>
            <person name="Kyrpides N.C."/>
            <person name="Klenk H.P."/>
            <person name="Woyke T."/>
        </authorList>
    </citation>
    <scope>NUCLEOTIDE SEQUENCE [LARGE SCALE GENOMIC DNA]</scope>
    <source>
        <strain evidence="3">DSM 2844</strain>
    </source>
</reference>
<keyword evidence="1" id="KW-0472">Membrane</keyword>